<evidence type="ECO:0000313" key="10">
    <source>
        <dbReference type="Ensembl" id="ENSCINP00000036035.1"/>
    </source>
</evidence>
<evidence type="ECO:0000256" key="4">
    <source>
        <dbReference type="ARBA" id="ARBA00022892"/>
    </source>
</evidence>
<keyword evidence="5 9" id="KW-0333">Golgi apparatus</keyword>
<dbReference type="InterPro" id="IPR036034">
    <property type="entry name" value="PDZ_sf"/>
</dbReference>
<dbReference type="PANTHER" id="PTHR23249">
    <property type="entry name" value="TRAFFICKING PROTEIN PARTICLE COMPLEX SUBUNIT"/>
    <property type="match status" value="1"/>
</dbReference>
<reference evidence="11" key="1">
    <citation type="journal article" date="2002" name="Science">
        <title>The draft genome of Ciona intestinalis: insights into chordate and vertebrate origins.</title>
        <authorList>
            <person name="Dehal P."/>
            <person name="Satou Y."/>
            <person name="Campbell R.K."/>
            <person name="Chapman J."/>
            <person name="Degnan B."/>
            <person name="De Tomaso A."/>
            <person name="Davidson B."/>
            <person name="Di Gregorio A."/>
            <person name="Gelpke M."/>
            <person name="Goodstein D.M."/>
            <person name="Harafuji N."/>
            <person name="Hastings K.E."/>
            <person name="Ho I."/>
            <person name="Hotta K."/>
            <person name="Huang W."/>
            <person name="Kawashima T."/>
            <person name="Lemaire P."/>
            <person name="Martinez D."/>
            <person name="Meinertzhagen I.A."/>
            <person name="Necula S."/>
            <person name="Nonaka M."/>
            <person name="Putnam N."/>
            <person name="Rash S."/>
            <person name="Saiga H."/>
            <person name="Satake M."/>
            <person name="Terry A."/>
            <person name="Yamada L."/>
            <person name="Wang H.G."/>
            <person name="Awazu S."/>
            <person name="Azumi K."/>
            <person name="Boore J."/>
            <person name="Branno M."/>
            <person name="Chin-Bow S."/>
            <person name="DeSantis R."/>
            <person name="Doyle S."/>
            <person name="Francino P."/>
            <person name="Keys D.N."/>
            <person name="Haga S."/>
            <person name="Hayashi H."/>
            <person name="Hino K."/>
            <person name="Imai K.S."/>
            <person name="Inaba K."/>
            <person name="Kano S."/>
            <person name="Kobayashi K."/>
            <person name="Kobayashi M."/>
            <person name="Lee B.I."/>
            <person name="Makabe K.W."/>
            <person name="Manohar C."/>
            <person name="Matassi G."/>
            <person name="Medina M."/>
            <person name="Mochizuki Y."/>
            <person name="Mount S."/>
            <person name="Morishita T."/>
            <person name="Miura S."/>
            <person name="Nakayama A."/>
            <person name="Nishizaka S."/>
            <person name="Nomoto H."/>
            <person name="Ohta F."/>
            <person name="Oishi K."/>
            <person name="Rigoutsos I."/>
            <person name="Sano M."/>
            <person name="Sasaki A."/>
            <person name="Sasakura Y."/>
            <person name="Shoguchi E."/>
            <person name="Shin-i T."/>
            <person name="Spagnuolo A."/>
            <person name="Stainier D."/>
            <person name="Suzuki M.M."/>
            <person name="Tassy O."/>
            <person name="Takatori N."/>
            <person name="Tokuoka M."/>
            <person name="Yagi K."/>
            <person name="Yoshizaki F."/>
            <person name="Wada S."/>
            <person name="Zhang C."/>
            <person name="Hyatt P.D."/>
            <person name="Larimer F."/>
            <person name="Detter C."/>
            <person name="Doggett N."/>
            <person name="Glavina T."/>
            <person name="Hawkins T."/>
            <person name="Richardson P."/>
            <person name="Lucas S."/>
            <person name="Kohara Y."/>
            <person name="Levine M."/>
            <person name="Satoh N."/>
            <person name="Rokhsar D.S."/>
        </authorList>
    </citation>
    <scope>NUCLEOTIDE SEQUENCE [LARGE SCALE GENOMIC DNA]</scope>
</reference>
<dbReference type="InterPro" id="IPR007233">
    <property type="entry name" value="TRAPPC"/>
</dbReference>
<dbReference type="Gene3D" id="3.30.450.70">
    <property type="match status" value="1"/>
</dbReference>
<evidence type="ECO:0000256" key="8">
    <source>
        <dbReference type="ARBA" id="ARBA00046941"/>
    </source>
</evidence>
<reference evidence="10" key="3">
    <citation type="submission" date="2025-09" db="UniProtKB">
        <authorList>
            <consortium name="Ensembl"/>
        </authorList>
    </citation>
    <scope>IDENTIFICATION</scope>
</reference>
<evidence type="ECO:0000256" key="5">
    <source>
        <dbReference type="ARBA" id="ARBA00023034"/>
    </source>
</evidence>
<dbReference type="GeneTree" id="ENSGT00940000153761"/>
<comment type="function">
    <text evidence="7">Core component of the TRAPP complexes which has a function of guanine nucleotide exchange factor activity for Rab1 GTPase. Plays a role in vesicular transport from endoplasmic reticulum to Golgi and autophagy. May play a role in dendrite postsynaptic membrane trafficking.</text>
</comment>
<protein>
    <recommendedName>
        <fullName evidence="9">Trafficking protein particle complex subunit</fullName>
    </recommendedName>
</protein>
<comment type="subunit">
    <text evidence="8">Component of the multisubunit TRAPP (transport protein particle) complex, which includes at least TRAPPC2, TRAPPC2L, TRAPPC3, TRAPPC3L, TRAPPC4, TRAPPC5, TRAPPC8, TRAPPC9, TRAPPC10, TRAPPC11 and TRAPPC12. Interacts with SDC2.</text>
</comment>
<organism evidence="10 11">
    <name type="scientific">Ciona intestinalis</name>
    <name type="common">Transparent sea squirt</name>
    <name type="synonym">Ascidia intestinalis</name>
    <dbReference type="NCBI Taxonomy" id="7719"/>
    <lineage>
        <taxon>Eukaryota</taxon>
        <taxon>Metazoa</taxon>
        <taxon>Chordata</taxon>
        <taxon>Tunicata</taxon>
        <taxon>Ascidiacea</taxon>
        <taxon>Phlebobranchia</taxon>
        <taxon>Cionidae</taxon>
        <taxon>Ciona</taxon>
    </lineage>
</organism>
<dbReference type="AlphaFoldDB" id="H2Y2A0"/>
<dbReference type="InterPro" id="IPR011012">
    <property type="entry name" value="Longin-like_dom_sf"/>
</dbReference>
<dbReference type="OMA" id="GQRDGIN"/>
<name>H2Y2A0_CIOIN</name>
<comment type="similarity">
    <text evidence="6">Belongs to the TRAPP small subunits family. TRAPPC4 subfamily.</text>
</comment>
<comment type="subcellular location">
    <subcellularLocation>
        <location evidence="9">Endoplasmic reticulum</location>
    </subcellularLocation>
    <subcellularLocation>
        <location evidence="9">Golgi apparatus</location>
        <location evidence="9">cis-Golgi network</location>
    </subcellularLocation>
    <subcellularLocation>
        <location evidence="1">Golgi apparatus</location>
    </subcellularLocation>
</comment>
<dbReference type="CDD" id="cd14856">
    <property type="entry name" value="TRAPPC4_synbindin"/>
    <property type="match status" value="1"/>
</dbReference>
<dbReference type="Ensembl" id="ENSCINT00000033098.1">
    <property type="protein sequence ID" value="ENSCINP00000036035.1"/>
    <property type="gene ID" value="ENSCING00000023837.1"/>
</dbReference>
<dbReference type="GO" id="GO:0005783">
    <property type="term" value="C:endoplasmic reticulum"/>
    <property type="evidence" value="ECO:0007669"/>
    <property type="project" value="UniProtKB-SubCell"/>
</dbReference>
<keyword evidence="11" id="KW-1185">Reference proteome</keyword>
<dbReference type="InParanoid" id="H2Y2A0"/>
<reference evidence="10" key="2">
    <citation type="submission" date="2025-08" db="UniProtKB">
        <authorList>
            <consortium name="Ensembl"/>
        </authorList>
    </citation>
    <scope>IDENTIFICATION</scope>
</reference>
<dbReference type="SUPFAM" id="SSF64356">
    <property type="entry name" value="SNARE-like"/>
    <property type="match status" value="1"/>
</dbReference>
<evidence type="ECO:0000256" key="1">
    <source>
        <dbReference type="ARBA" id="ARBA00004555"/>
    </source>
</evidence>
<evidence type="ECO:0000256" key="3">
    <source>
        <dbReference type="ARBA" id="ARBA00022824"/>
    </source>
</evidence>
<dbReference type="SMART" id="SM01399">
    <property type="entry name" value="Sybindin"/>
    <property type="match status" value="1"/>
</dbReference>
<dbReference type="GO" id="GO:0006888">
    <property type="term" value="P:endoplasmic reticulum to Golgi vesicle-mediated transport"/>
    <property type="evidence" value="ECO:0000318"/>
    <property type="project" value="GO_Central"/>
</dbReference>
<proteinExistence type="inferred from homology"/>
<dbReference type="HOGENOM" id="CLU_053380_1_0_1"/>
<dbReference type="Pfam" id="PF04099">
    <property type="entry name" value="Sybindin"/>
    <property type="match status" value="1"/>
</dbReference>
<dbReference type="PANTHER" id="PTHR23249:SF15">
    <property type="entry name" value="TRAFFICKING PROTEIN PARTICLE COMPLEX SUBUNIT 4"/>
    <property type="match status" value="1"/>
</dbReference>
<dbReference type="GO" id="GO:0005794">
    <property type="term" value="C:Golgi apparatus"/>
    <property type="evidence" value="ECO:0007669"/>
    <property type="project" value="UniProtKB-SubCell"/>
</dbReference>
<evidence type="ECO:0000256" key="7">
    <source>
        <dbReference type="ARBA" id="ARBA00046052"/>
    </source>
</evidence>
<keyword evidence="3 9" id="KW-0256">Endoplasmic reticulum</keyword>
<keyword evidence="4 9" id="KW-0931">ER-Golgi transport</keyword>
<sequence length="214" mass="23942">MTVFSVYVVNKAGGLVFQYDHQKTSIELEKTFSYPLDLKLEPQTDYVTVVFGQQDGIKVGHVILSVNGKPANGRKLQDGSDVMEFIENEKNYPLNIRFGRPKLSSNQKIMMASMFHSLYAISVQLSPESGSSGIQKLETDTFTLHCHQTVTGVKFIVISDPKQVGVDSLLARLYTIYSDYALKNPFYSLEMPIRTELFDSQVVAAIEQTEKVGS</sequence>
<evidence type="ECO:0000256" key="2">
    <source>
        <dbReference type="ARBA" id="ARBA00022448"/>
    </source>
</evidence>
<evidence type="ECO:0000256" key="9">
    <source>
        <dbReference type="RuleBase" id="RU366065"/>
    </source>
</evidence>
<dbReference type="Proteomes" id="UP000008144">
    <property type="component" value="Unassembled WGS sequence"/>
</dbReference>
<comment type="subunit">
    <text evidence="9">Part of the multisubunit transport protein particle (TRAPP) complex.</text>
</comment>
<evidence type="ECO:0000256" key="6">
    <source>
        <dbReference type="ARBA" id="ARBA00038179"/>
    </source>
</evidence>
<dbReference type="FunCoup" id="H2Y2A0">
    <property type="interactions" value="100"/>
</dbReference>
<dbReference type="STRING" id="7719.ENSCINP00000036035"/>
<dbReference type="SUPFAM" id="SSF50156">
    <property type="entry name" value="PDZ domain-like"/>
    <property type="match status" value="1"/>
</dbReference>
<keyword evidence="2 9" id="KW-0813">Transport</keyword>
<accession>H2Y2A0</accession>
<dbReference type="GO" id="GO:0030008">
    <property type="term" value="C:TRAPP complex"/>
    <property type="evidence" value="ECO:0000318"/>
    <property type="project" value="GO_Central"/>
</dbReference>
<evidence type="ECO:0000313" key="11">
    <source>
        <dbReference type="Proteomes" id="UP000008144"/>
    </source>
</evidence>